<comment type="similarity">
    <text evidence="5">Belongs to the binding-protein-dependent transport system permease family.</text>
</comment>
<proteinExistence type="inferred from homology"/>
<feature type="transmembrane region" description="Helical" evidence="5">
    <location>
        <begin position="268"/>
        <end position="293"/>
    </location>
</feature>
<keyword evidence="9" id="KW-1185">Reference proteome</keyword>
<dbReference type="PANTHER" id="PTHR42729">
    <property type="entry name" value="OLIGO/DIPEPTIDE TRANSPORT, PERMEASE PROTEIN (DPPC-2)"/>
    <property type="match status" value="1"/>
</dbReference>
<feature type="region of interest" description="Disordered" evidence="6">
    <location>
        <begin position="1"/>
        <end position="61"/>
    </location>
</feature>
<reference evidence="8 9" key="1">
    <citation type="journal article" date="2019" name="Int. J. Syst. Evol. Microbiol.">
        <title>The Global Catalogue of Microorganisms (GCM) 10K type strain sequencing project: providing services to taxonomists for standard genome sequencing and annotation.</title>
        <authorList>
            <consortium name="The Broad Institute Genomics Platform"/>
            <consortium name="The Broad Institute Genome Sequencing Center for Infectious Disease"/>
            <person name="Wu L."/>
            <person name="Ma J."/>
        </authorList>
    </citation>
    <scope>NUCLEOTIDE SEQUENCE [LARGE SCALE GENOMIC DNA]</scope>
    <source>
        <strain evidence="8 9">CGMCC 1.15824</strain>
    </source>
</reference>
<dbReference type="Pfam" id="PF00528">
    <property type="entry name" value="BPD_transp_1"/>
    <property type="match status" value="1"/>
</dbReference>
<evidence type="ECO:0000256" key="5">
    <source>
        <dbReference type="RuleBase" id="RU363032"/>
    </source>
</evidence>
<evidence type="ECO:0000259" key="7">
    <source>
        <dbReference type="PROSITE" id="PS50928"/>
    </source>
</evidence>
<dbReference type="RefSeq" id="WP_380682971.1">
    <property type="nucleotide sequence ID" value="NZ_JAIVEF010000005.1"/>
</dbReference>
<dbReference type="PANTHER" id="PTHR42729:SF1">
    <property type="entry name" value="OLIGO_DIPEPTIDE TRANSPORT, PERMEASE PROTEIN (DPPC-2)"/>
    <property type="match status" value="1"/>
</dbReference>
<dbReference type="EMBL" id="JBHSJG010000032">
    <property type="protein sequence ID" value="MFC4987805.1"/>
    <property type="molecule type" value="Genomic_DNA"/>
</dbReference>
<keyword evidence="2 5" id="KW-0812">Transmembrane</keyword>
<feature type="transmembrane region" description="Helical" evidence="5">
    <location>
        <begin position="187"/>
        <end position="208"/>
    </location>
</feature>
<evidence type="ECO:0000256" key="4">
    <source>
        <dbReference type="ARBA" id="ARBA00023136"/>
    </source>
</evidence>
<feature type="domain" description="ABC transmembrane type-1" evidence="7">
    <location>
        <begin position="148"/>
        <end position="343"/>
    </location>
</feature>
<dbReference type="InterPro" id="IPR000515">
    <property type="entry name" value="MetI-like"/>
</dbReference>
<dbReference type="SUPFAM" id="SSF161098">
    <property type="entry name" value="MetI-like"/>
    <property type="match status" value="1"/>
</dbReference>
<evidence type="ECO:0000256" key="3">
    <source>
        <dbReference type="ARBA" id="ARBA00022989"/>
    </source>
</evidence>
<feature type="transmembrane region" description="Helical" evidence="5">
    <location>
        <begin position="214"/>
        <end position="233"/>
    </location>
</feature>
<evidence type="ECO:0000313" key="9">
    <source>
        <dbReference type="Proteomes" id="UP001595925"/>
    </source>
</evidence>
<feature type="transmembrane region" description="Helical" evidence="5">
    <location>
        <begin position="321"/>
        <end position="343"/>
    </location>
</feature>
<accession>A0ABD5QDS8</accession>
<organism evidence="8 9">
    <name type="scientific">Saliphagus infecundisoli</name>
    <dbReference type="NCBI Taxonomy" id="1849069"/>
    <lineage>
        <taxon>Archaea</taxon>
        <taxon>Methanobacteriati</taxon>
        <taxon>Methanobacteriota</taxon>
        <taxon>Stenosarchaea group</taxon>
        <taxon>Halobacteria</taxon>
        <taxon>Halobacteriales</taxon>
        <taxon>Natrialbaceae</taxon>
        <taxon>Saliphagus</taxon>
    </lineage>
</organism>
<protein>
    <submittedName>
        <fullName evidence="8">ABC transporter permease</fullName>
    </submittedName>
</protein>
<dbReference type="PROSITE" id="PS50928">
    <property type="entry name" value="ABC_TM1"/>
    <property type="match status" value="1"/>
</dbReference>
<name>A0ABD5QDS8_9EURY</name>
<keyword evidence="3 5" id="KW-1133">Transmembrane helix</keyword>
<evidence type="ECO:0000313" key="8">
    <source>
        <dbReference type="EMBL" id="MFC4987805.1"/>
    </source>
</evidence>
<gene>
    <name evidence="8" type="ORF">ACFPFO_08510</name>
</gene>
<feature type="compositionally biased region" description="Basic and acidic residues" evidence="6">
    <location>
        <begin position="1"/>
        <end position="38"/>
    </location>
</feature>
<dbReference type="GO" id="GO:0005886">
    <property type="term" value="C:plasma membrane"/>
    <property type="evidence" value="ECO:0007669"/>
    <property type="project" value="UniProtKB-SubCell"/>
</dbReference>
<sequence length="380" mass="41494">MTRSDDSPMTDDHTETRKRDDTNRMDELVPDDPRDRVAGETVRSDGGTVDSPFETTSSVEETRGDRLDRFLEGYARTPWSIMRQDWRALVGLSILGVYLLVATLGVYLVEPSHPADGPQLLGAFQNWEYPLGTTSSGRDVLADAVHSTPSILIMMASGALFTIGVGTAFGVVAGYKGGMVDTVLSTVTDVFINIPGLPLVIVLATLLSDWINNPVALGVLLAIAAWAGLARAIRSQVLTIRNESFIESARAIDLSTRWILTKEILPQLMPYIVVNMVNAARTIIFAAVALYFLGVLPYSDANWGVMLNTAYEAGALYRPEAYHWLLVPMVAISGIAVGLILLAQSLDRVFNPRARARHQGGEEEEPMEPETDDTTDVMQV</sequence>
<comment type="subcellular location">
    <subcellularLocation>
        <location evidence="5">Cell membrane</location>
        <topology evidence="5">Multi-pass membrane protein</topology>
    </subcellularLocation>
    <subcellularLocation>
        <location evidence="1">Membrane</location>
        <topology evidence="1">Multi-pass membrane protein</topology>
    </subcellularLocation>
</comment>
<evidence type="ECO:0000256" key="6">
    <source>
        <dbReference type="SAM" id="MobiDB-lite"/>
    </source>
</evidence>
<evidence type="ECO:0000256" key="1">
    <source>
        <dbReference type="ARBA" id="ARBA00004141"/>
    </source>
</evidence>
<dbReference type="InterPro" id="IPR035906">
    <property type="entry name" value="MetI-like_sf"/>
</dbReference>
<dbReference type="Gene3D" id="1.10.3720.10">
    <property type="entry name" value="MetI-like"/>
    <property type="match status" value="1"/>
</dbReference>
<feature type="transmembrane region" description="Helical" evidence="5">
    <location>
        <begin position="86"/>
        <end position="109"/>
    </location>
</feature>
<dbReference type="CDD" id="cd06261">
    <property type="entry name" value="TM_PBP2"/>
    <property type="match status" value="1"/>
</dbReference>
<dbReference type="Proteomes" id="UP001595925">
    <property type="component" value="Unassembled WGS sequence"/>
</dbReference>
<evidence type="ECO:0000256" key="2">
    <source>
        <dbReference type="ARBA" id="ARBA00022692"/>
    </source>
</evidence>
<keyword evidence="4 5" id="KW-0472">Membrane</keyword>
<feature type="transmembrane region" description="Helical" evidence="5">
    <location>
        <begin position="151"/>
        <end position="175"/>
    </location>
</feature>
<feature type="compositionally biased region" description="Acidic residues" evidence="6">
    <location>
        <begin position="362"/>
        <end position="380"/>
    </location>
</feature>
<dbReference type="AlphaFoldDB" id="A0ABD5QDS8"/>
<keyword evidence="5" id="KW-0813">Transport</keyword>
<feature type="region of interest" description="Disordered" evidence="6">
    <location>
        <begin position="356"/>
        <end position="380"/>
    </location>
</feature>
<comment type="caution">
    <text evidence="8">The sequence shown here is derived from an EMBL/GenBank/DDBJ whole genome shotgun (WGS) entry which is preliminary data.</text>
</comment>